<name>A0ABU1JZF4_9PROT</name>
<dbReference type="Proteomes" id="UP001262410">
    <property type="component" value="Unassembled WGS sequence"/>
</dbReference>
<gene>
    <name evidence="1" type="ORF">E9232_006561</name>
</gene>
<proteinExistence type="predicted"/>
<comment type="caution">
    <text evidence="1">The sequence shown here is derived from an EMBL/GenBank/DDBJ whole genome shotgun (WGS) entry which is preliminary data.</text>
</comment>
<keyword evidence="2" id="KW-1185">Reference proteome</keyword>
<sequence length="60" mass="6585">MITFIASLRLIGSTAAMGRRMRDMIGQLPPAMGRDRHCAGKRRKPAAAPGFIKISWTSLD</sequence>
<accession>A0ABU1JZF4</accession>
<organism evidence="1 2">
    <name type="scientific">Inquilinus ginsengisoli</name>
    <dbReference type="NCBI Taxonomy" id="363840"/>
    <lineage>
        <taxon>Bacteria</taxon>
        <taxon>Pseudomonadati</taxon>
        <taxon>Pseudomonadota</taxon>
        <taxon>Alphaproteobacteria</taxon>
        <taxon>Rhodospirillales</taxon>
        <taxon>Rhodospirillaceae</taxon>
        <taxon>Inquilinus</taxon>
    </lineage>
</organism>
<dbReference type="RefSeq" id="WP_309801422.1">
    <property type="nucleotide sequence ID" value="NZ_JAVDPW010000015.1"/>
</dbReference>
<dbReference type="EMBL" id="JAVDPW010000015">
    <property type="protein sequence ID" value="MDR6294007.1"/>
    <property type="molecule type" value="Genomic_DNA"/>
</dbReference>
<evidence type="ECO:0000313" key="2">
    <source>
        <dbReference type="Proteomes" id="UP001262410"/>
    </source>
</evidence>
<evidence type="ECO:0000313" key="1">
    <source>
        <dbReference type="EMBL" id="MDR6294007.1"/>
    </source>
</evidence>
<protein>
    <submittedName>
        <fullName evidence="1">Uncharacterized protein</fullName>
    </submittedName>
</protein>
<reference evidence="1 2" key="1">
    <citation type="submission" date="2023-07" db="EMBL/GenBank/DDBJ databases">
        <title>Sorghum-associated microbial communities from plants grown in Nebraska, USA.</title>
        <authorList>
            <person name="Schachtman D."/>
        </authorList>
    </citation>
    <scope>NUCLEOTIDE SEQUENCE [LARGE SCALE GENOMIC DNA]</scope>
    <source>
        <strain evidence="1 2">584</strain>
    </source>
</reference>